<dbReference type="RefSeq" id="WP_120977087.1">
    <property type="nucleotide sequence ID" value="NZ_RBZM01000005.1"/>
</dbReference>
<dbReference type="OrthoDB" id="5522031at2"/>
<evidence type="ECO:0000313" key="3">
    <source>
        <dbReference type="Proteomes" id="UP000282076"/>
    </source>
</evidence>
<protein>
    <submittedName>
        <fullName evidence="2">Lipase family protein</fullName>
    </submittedName>
</protein>
<name>A0A494XTV2_9BACL</name>
<dbReference type="AlphaFoldDB" id="A0A494XTV2"/>
<dbReference type="Pfam" id="PF01764">
    <property type="entry name" value="Lipase_3"/>
    <property type="match status" value="1"/>
</dbReference>
<dbReference type="PANTHER" id="PTHR45856">
    <property type="entry name" value="ALPHA/BETA-HYDROLASES SUPERFAMILY PROTEIN"/>
    <property type="match status" value="1"/>
</dbReference>
<dbReference type="InterPro" id="IPR029058">
    <property type="entry name" value="AB_hydrolase_fold"/>
</dbReference>
<dbReference type="SUPFAM" id="SSF53474">
    <property type="entry name" value="alpha/beta-Hydrolases"/>
    <property type="match status" value="1"/>
</dbReference>
<dbReference type="Proteomes" id="UP000282076">
    <property type="component" value="Unassembled WGS sequence"/>
</dbReference>
<dbReference type="Gene3D" id="3.40.50.1820">
    <property type="entry name" value="alpha/beta hydrolase"/>
    <property type="match status" value="1"/>
</dbReference>
<evidence type="ECO:0000313" key="2">
    <source>
        <dbReference type="EMBL" id="RKP54051.1"/>
    </source>
</evidence>
<dbReference type="EMBL" id="RBZM01000005">
    <property type="protein sequence ID" value="RKP54051.1"/>
    <property type="molecule type" value="Genomic_DNA"/>
</dbReference>
<gene>
    <name evidence="2" type="ORF">D7Z26_11720</name>
</gene>
<sequence length="269" mass="29731">MSGYDSRTAIFLAAVCSQTYACYSDPKGQFVVPEGFKLVQEIRAKSLAGVSERFGFILESDDRIIVAFRGTSSTTDWISDAVASQSKFKCVRDAGQTHRGFSNIYYSARDKILDALDELPNEKAIYVTGHSLGGALATLCAMDLAVNSSHSEPIVYTYGSPRVGDPTFSQAYKAIVGDKSYRVNNRFDVVTHLPPTVYKLPRRDKIYYYEHITAPETITFHNGSIPGNHIIGSYYAELAKRDPTYSGVLNADNPGFCPIPSRFAYVVVR</sequence>
<reference evidence="2 3" key="1">
    <citation type="submission" date="2018-10" db="EMBL/GenBank/DDBJ databases">
        <title>Cohnella sp. M2MS4P-1, whole genome shotgun sequence.</title>
        <authorList>
            <person name="Tuo L."/>
        </authorList>
    </citation>
    <scope>NUCLEOTIDE SEQUENCE [LARGE SCALE GENOMIC DNA]</scope>
    <source>
        <strain evidence="2 3">M2MS4P-1</strain>
    </source>
</reference>
<keyword evidence="3" id="KW-1185">Reference proteome</keyword>
<accession>A0A494XTV2</accession>
<proteinExistence type="predicted"/>
<comment type="caution">
    <text evidence="2">The sequence shown here is derived from an EMBL/GenBank/DDBJ whole genome shotgun (WGS) entry which is preliminary data.</text>
</comment>
<dbReference type="InterPro" id="IPR002921">
    <property type="entry name" value="Fungal_lipase-type"/>
</dbReference>
<dbReference type="InterPro" id="IPR051218">
    <property type="entry name" value="Sec_MonoDiacylglyc_Lipase"/>
</dbReference>
<feature type="domain" description="Fungal lipase-type" evidence="1">
    <location>
        <begin position="65"/>
        <end position="196"/>
    </location>
</feature>
<dbReference type="PANTHER" id="PTHR45856:SF24">
    <property type="entry name" value="FUNGAL LIPASE-LIKE DOMAIN-CONTAINING PROTEIN"/>
    <property type="match status" value="1"/>
</dbReference>
<dbReference type="CDD" id="cd00519">
    <property type="entry name" value="Lipase_3"/>
    <property type="match status" value="1"/>
</dbReference>
<evidence type="ECO:0000259" key="1">
    <source>
        <dbReference type="Pfam" id="PF01764"/>
    </source>
</evidence>
<organism evidence="2 3">
    <name type="scientific">Cohnella endophytica</name>
    <dbReference type="NCBI Taxonomy" id="2419778"/>
    <lineage>
        <taxon>Bacteria</taxon>
        <taxon>Bacillati</taxon>
        <taxon>Bacillota</taxon>
        <taxon>Bacilli</taxon>
        <taxon>Bacillales</taxon>
        <taxon>Paenibacillaceae</taxon>
        <taxon>Cohnella</taxon>
    </lineage>
</organism>
<dbReference type="GO" id="GO:0006629">
    <property type="term" value="P:lipid metabolic process"/>
    <property type="evidence" value="ECO:0007669"/>
    <property type="project" value="InterPro"/>
</dbReference>